<reference evidence="6 7" key="1">
    <citation type="submission" date="2019-04" db="EMBL/GenBank/DDBJ databases">
        <authorList>
            <person name="Van Vliet M D."/>
        </authorList>
    </citation>
    <scope>NUCLEOTIDE SEQUENCE [LARGE SCALE GENOMIC DNA]</scope>
    <source>
        <strain evidence="6 7">F1</strain>
    </source>
</reference>
<dbReference type="Pfam" id="PF12127">
    <property type="entry name" value="FloA"/>
    <property type="match status" value="1"/>
</dbReference>
<dbReference type="RefSeq" id="WP_136081549.1">
    <property type="nucleotide sequence ID" value="NZ_CAAHFG010000003.1"/>
</dbReference>
<dbReference type="InterPro" id="IPR022853">
    <property type="entry name" value="FloA"/>
</dbReference>
<dbReference type="HAMAP" id="MF_01562">
    <property type="entry name" value="FloA"/>
    <property type="match status" value="1"/>
</dbReference>
<dbReference type="EMBL" id="CAAHFG010000003">
    <property type="protein sequence ID" value="VGO15988.1"/>
    <property type="molecule type" value="Genomic_DNA"/>
</dbReference>
<name>A0A6C2U7D4_PONDE</name>
<evidence type="ECO:0000256" key="4">
    <source>
        <dbReference type="ARBA" id="ARBA00023136"/>
    </source>
</evidence>
<dbReference type="Proteomes" id="UP000366872">
    <property type="component" value="Unassembled WGS sequence"/>
</dbReference>
<evidence type="ECO:0000256" key="1">
    <source>
        <dbReference type="ARBA" id="ARBA00022475"/>
    </source>
</evidence>
<evidence type="ECO:0000313" key="7">
    <source>
        <dbReference type="Proteomes" id="UP000366872"/>
    </source>
</evidence>
<comment type="similarity">
    <text evidence="5">Belongs to the flotillin-like FloA family.</text>
</comment>
<evidence type="ECO:0000256" key="3">
    <source>
        <dbReference type="ARBA" id="ARBA00022989"/>
    </source>
</evidence>
<keyword evidence="2 5" id="KW-0812">Transmembrane</keyword>
<keyword evidence="7" id="KW-1185">Reference proteome</keyword>
<comment type="function">
    <text evidence="5">Found in functional membrane microdomains (FMM) that may be equivalent to eukaryotic membrane rafts FMMs are highly dynamic and increase in number as cells age. Flotillins are thought to be important factors in membrane fluidity.</text>
</comment>
<evidence type="ECO:0000313" key="6">
    <source>
        <dbReference type="EMBL" id="VGO15988.1"/>
    </source>
</evidence>
<keyword evidence="4 5" id="KW-0472">Membrane</keyword>
<protein>
    <recommendedName>
        <fullName evidence="5">Flotillin-like protein FloA</fullName>
    </recommendedName>
</protein>
<sequence>MMYIVLVPVALILLVMFGLAISVINLWVRALFAEAPVRIRDLIGMKLRHVPPAQVVLTYISAIKAGLEITTGMLEAHYLAGGSMQNVVRAMIAADKANIELKFQQAAAIDLAGRNIVDAVQTSVNPKVIDCPDPDKTAGGMLDAVAKDGIRLLVKARVTVRTNLERLVGGATEQTIIARVGQGIISAIGSMVSYKEVLENPDAISRKVLNSGLDAQTAFEIVSIDIADVSVAGIGQIANVGAKLETDRADADKIMRQAEAEGRRAMAIAQEQEMRARVQEMQAKVIEAQAEVPLAMADAFRKGNLGVMDFYRMQNIMADTSMRESLAGGEEDENKS</sequence>
<evidence type="ECO:0000256" key="5">
    <source>
        <dbReference type="HAMAP-Rule" id="MF_01562"/>
    </source>
</evidence>
<dbReference type="GO" id="GO:0005886">
    <property type="term" value="C:plasma membrane"/>
    <property type="evidence" value="ECO:0007669"/>
    <property type="project" value="UniProtKB-UniRule"/>
</dbReference>
<comment type="subunit">
    <text evidence="5">Homooligomerizes.</text>
</comment>
<evidence type="ECO:0000256" key="2">
    <source>
        <dbReference type="ARBA" id="ARBA00022692"/>
    </source>
</evidence>
<proteinExistence type="inferred from homology"/>
<gene>
    <name evidence="5" type="primary">floA</name>
    <name evidence="6" type="ORF">PDESU_04577</name>
</gene>
<dbReference type="NCBIfam" id="NF010186">
    <property type="entry name" value="PRK13665.1"/>
    <property type="match status" value="1"/>
</dbReference>
<keyword evidence="3 5" id="KW-1133">Transmembrane helix</keyword>
<dbReference type="AlphaFoldDB" id="A0A6C2U7D4"/>
<keyword evidence="1 5" id="KW-1003">Cell membrane</keyword>
<accession>A0A6C2U7D4</accession>
<organism evidence="6 7">
    <name type="scientific">Pontiella desulfatans</name>
    <dbReference type="NCBI Taxonomy" id="2750659"/>
    <lineage>
        <taxon>Bacteria</taxon>
        <taxon>Pseudomonadati</taxon>
        <taxon>Kiritimatiellota</taxon>
        <taxon>Kiritimatiellia</taxon>
        <taxon>Kiritimatiellales</taxon>
        <taxon>Pontiellaceae</taxon>
        <taxon>Pontiella</taxon>
    </lineage>
</organism>